<evidence type="ECO:0000313" key="2">
    <source>
        <dbReference type="Proteomes" id="UP000241444"/>
    </source>
</evidence>
<dbReference type="EMBL" id="PGGO01000008">
    <property type="protein sequence ID" value="PSH68595.1"/>
    <property type="molecule type" value="Genomic_DNA"/>
</dbReference>
<accession>A0A2P7BQ85</accession>
<dbReference type="Proteomes" id="UP000241444">
    <property type="component" value="Unassembled WGS sequence"/>
</dbReference>
<keyword evidence="2" id="KW-1185">Reference proteome</keyword>
<dbReference type="OrthoDB" id="8455441at2"/>
<dbReference type="RefSeq" id="WP_106711451.1">
    <property type="nucleotide sequence ID" value="NZ_PGGO01000008.1"/>
</dbReference>
<protein>
    <submittedName>
        <fullName evidence="1">Uncharacterized protein</fullName>
    </submittedName>
</protein>
<sequence length="278" mass="30952">MKVDERTRFPHPVLSEDTGDYLSGEFRLEVTDVTENVSDQVILDYTASLTEEGLLGRVADGSAAVGIFVTCLDTYFNRVVPLGLSGGRFSFDPGVLVGRVEIRPLIWARTPIPALTIENCHPEFGEGAISLDTGAVLAFGDLQVLNIGREKLAQMDTIFSIVRDDRLPPDRLSVNLDAERIQVLVAANVHQDLNVLREKAFGPPIVLNGVFLPAVMQVLDTLRWGTSEYEGRRWHRVFTAKCDHLGIDTTNPDLWTDAQRLLLDPFSAVRKERMFFEG</sequence>
<reference evidence="2" key="1">
    <citation type="submission" date="2017-11" db="EMBL/GenBank/DDBJ databases">
        <authorList>
            <person name="Kuznetsova I."/>
            <person name="Sazanova A."/>
            <person name="Chirak E."/>
            <person name="Safronova V."/>
            <person name="Willems A."/>
        </authorList>
    </citation>
    <scope>NUCLEOTIDE SEQUENCE [LARGE SCALE GENOMIC DNA]</scope>
    <source>
        <strain evidence="2">STM 196</strain>
    </source>
</reference>
<dbReference type="AlphaFoldDB" id="A0A2P7BQ85"/>
<evidence type="ECO:0000313" key="1">
    <source>
        <dbReference type="EMBL" id="PSH68595.1"/>
    </source>
</evidence>
<organism evidence="1 2">
    <name type="scientific">Phyllobacterium brassicacearum</name>
    <dbReference type="NCBI Taxonomy" id="314235"/>
    <lineage>
        <taxon>Bacteria</taxon>
        <taxon>Pseudomonadati</taxon>
        <taxon>Pseudomonadota</taxon>
        <taxon>Alphaproteobacteria</taxon>
        <taxon>Hyphomicrobiales</taxon>
        <taxon>Phyllobacteriaceae</taxon>
        <taxon>Phyllobacterium</taxon>
    </lineage>
</organism>
<name>A0A2P7BQ85_9HYPH</name>
<comment type="caution">
    <text evidence="1">The sequence shown here is derived from an EMBL/GenBank/DDBJ whole genome shotgun (WGS) entry which is preliminary data.</text>
</comment>
<proteinExistence type="predicted"/>
<gene>
    <name evidence="1" type="ORF">CU102_12590</name>
</gene>